<dbReference type="Proteomes" id="UP000655550">
    <property type="component" value="Unassembled WGS sequence"/>
</dbReference>
<accession>A0ABQ2AUC6</accession>
<name>A0ABQ2AUC6_9PSED</name>
<proteinExistence type="predicted"/>
<gene>
    <name evidence="1" type="ORF">GCM10007363_28320</name>
</gene>
<sequence length="111" mass="11635">MDFADLLLQGDLRGEFGIILQGQQAADPALHGRLQALLDLVVGKELPCVGITAHLCVEVFCEVGAVLAGQLGNTLAESGRMTLQKQLPVLAEALLGVGHGRFGVLVPWPPA</sequence>
<reference evidence="2" key="1">
    <citation type="journal article" date="2019" name="Int. J. Syst. Evol. Microbiol.">
        <title>The Global Catalogue of Microorganisms (GCM) 10K type strain sequencing project: providing services to taxonomists for standard genome sequencing and annotation.</title>
        <authorList>
            <consortium name="The Broad Institute Genomics Platform"/>
            <consortium name="The Broad Institute Genome Sequencing Center for Infectious Disease"/>
            <person name="Wu L."/>
            <person name="Ma J."/>
        </authorList>
    </citation>
    <scope>NUCLEOTIDE SEQUENCE [LARGE SCALE GENOMIC DNA]</scope>
    <source>
        <strain evidence="2">CCM 8778</strain>
    </source>
</reference>
<protein>
    <submittedName>
        <fullName evidence="1">Uncharacterized protein</fullName>
    </submittedName>
</protein>
<comment type="caution">
    <text evidence="1">The sequence shown here is derived from an EMBL/GenBank/DDBJ whole genome shotgun (WGS) entry which is preliminary data.</text>
</comment>
<dbReference type="EMBL" id="BMDE01000010">
    <property type="protein sequence ID" value="GGH96529.1"/>
    <property type="molecule type" value="Genomic_DNA"/>
</dbReference>
<organism evidence="1 2">
    <name type="scientific">Pseudomonas fluvialis</name>
    <dbReference type="NCBI Taxonomy" id="1793966"/>
    <lineage>
        <taxon>Bacteria</taxon>
        <taxon>Pseudomonadati</taxon>
        <taxon>Pseudomonadota</taxon>
        <taxon>Gammaproteobacteria</taxon>
        <taxon>Pseudomonadales</taxon>
        <taxon>Pseudomonadaceae</taxon>
        <taxon>Pseudomonas</taxon>
    </lineage>
</organism>
<keyword evidence="2" id="KW-1185">Reference proteome</keyword>
<evidence type="ECO:0000313" key="1">
    <source>
        <dbReference type="EMBL" id="GGH96529.1"/>
    </source>
</evidence>
<evidence type="ECO:0000313" key="2">
    <source>
        <dbReference type="Proteomes" id="UP000655550"/>
    </source>
</evidence>